<dbReference type="PANTHER" id="PTHR10876:SF0">
    <property type="entry name" value="ZINC FINGER PROTEIN ZPR1"/>
    <property type="match status" value="1"/>
</dbReference>
<evidence type="ECO:0000256" key="1">
    <source>
        <dbReference type="ARBA" id="ARBA00008354"/>
    </source>
</evidence>
<comment type="similarity">
    <text evidence="1">Belongs to the ZPR1 family.</text>
</comment>
<dbReference type="FunFam" id="2.60.120.1040:FF:000001">
    <property type="entry name" value="Zinc finger protein ZPR1"/>
    <property type="match status" value="1"/>
</dbReference>
<reference evidence="8 9" key="1">
    <citation type="journal article" date="2024" name="Ann. Entomol. Soc. Am.">
        <title>Genomic analyses of the southern and eastern yellowjacket wasps (Hymenoptera: Vespidae) reveal evolutionary signatures of social life.</title>
        <authorList>
            <person name="Catto M.A."/>
            <person name="Caine P.B."/>
            <person name="Orr S.E."/>
            <person name="Hunt B.G."/>
            <person name="Goodisman M.A.D."/>
        </authorList>
    </citation>
    <scope>NUCLEOTIDE SEQUENCE [LARGE SCALE GENOMIC DNA]</scope>
    <source>
        <strain evidence="8">233</strain>
        <tissue evidence="8">Head and thorax</tissue>
    </source>
</reference>
<keyword evidence="2" id="KW-0479">Metal-binding</keyword>
<name>A0ABD2BRR4_VESSQ</name>
<keyword evidence="3" id="KW-0677">Repeat</keyword>
<evidence type="ECO:0000256" key="3">
    <source>
        <dbReference type="ARBA" id="ARBA00022737"/>
    </source>
</evidence>
<feature type="domain" description="Zinc finger ZPR1-type" evidence="7">
    <location>
        <begin position="252"/>
        <end position="411"/>
    </location>
</feature>
<proteinExistence type="inferred from homology"/>
<dbReference type="NCBIfam" id="TIGR00310">
    <property type="entry name" value="ZPR1_znf"/>
    <property type="match status" value="2"/>
</dbReference>
<accession>A0ABD2BRR4</accession>
<dbReference type="Proteomes" id="UP001607302">
    <property type="component" value="Unassembled WGS sequence"/>
</dbReference>
<evidence type="ECO:0000313" key="9">
    <source>
        <dbReference type="Proteomes" id="UP001607302"/>
    </source>
</evidence>
<dbReference type="FunFam" id="2.60.120.1040:FF:000003">
    <property type="entry name" value="Zinc finger protein zpr1"/>
    <property type="match status" value="1"/>
</dbReference>
<evidence type="ECO:0000256" key="5">
    <source>
        <dbReference type="ARBA" id="ARBA00022833"/>
    </source>
</evidence>
<dbReference type="FunFam" id="2.20.25.420:FF:000001">
    <property type="entry name" value="Zinc finger protein ZPR1"/>
    <property type="match status" value="1"/>
</dbReference>
<dbReference type="EMBL" id="JAUDFV010000064">
    <property type="protein sequence ID" value="KAL2735470.1"/>
    <property type="molecule type" value="Genomic_DNA"/>
</dbReference>
<dbReference type="InterPro" id="IPR004457">
    <property type="entry name" value="Znf_ZPR1"/>
</dbReference>
<evidence type="ECO:0000259" key="7">
    <source>
        <dbReference type="SMART" id="SM00709"/>
    </source>
</evidence>
<protein>
    <recommendedName>
        <fullName evidence="6">Zinc finger protein ZPR1</fullName>
    </recommendedName>
</protein>
<dbReference type="PANTHER" id="PTHR10876">
    <property type="entry name" value="ZINC FINGER PROTEIN ZPR1"/>
    <property type="match status" value="1"/>
</dbReference>
<dbReference type="Gene3D" id="2.60.120.1040">
    <property type="entry name" value="ZPR1, A/B domain"/>
    <property type="match status" value="2"/>
</dbReference>
<keyword evidence="4" id="KW-0863">Zinc-finger</keyword>
<gene>
    <name evidence="8" type="ORF">V1478_003110</name>
</gene>
<dbReference type="InterPro" id="IPR056180">
    <property type="entry name" value="ZPR1_jr_dom"/>
</dbReference>
<dbReference type="Gene3D" id="2.20.25.420">
    <property type="entry name" value="ZPR1, zinc finger domain"/>
    <property type="match status" value="2"/>
</dbReference>
<dbReference type="Pfam" id="PF22794">
    <property type="entry name" value="jr-ZPR1"/>
    <property type="match status" value="2"/>
</dbReference>
<dbReference type="FunFam" id="2.20.25.420:FF:000003">
    <property type="entry name" value="zinc finger protein ZPR1"/>
    <property type="match status" value="1"/>
</dbReference>
<dbReference type="InterPro" id="IPR042452">
    <property type="entry name" value="ZPR1_Znf1/2"/>
</dbReference>
<evidence type="ECO:0000256" key="4">
    <source>
        <dbReference type="ARBA" id="ARBA00022771"/>
    </source>
</evidence>
<evidence type="ECO:0000256" key="2">
    <source>
        <dbReference type="ARBA" id="ARBA00022723"/>
    </source>
</evidence>
<dbReference type="Pfam" id="PF03367">
    <property type="entry name" value="Zn_ribbon_ZPR1"/>
    <property type="match status" value="2"/>
</dbReference>
<comment type="caution">
    <text evidence="8">The sequence shown here is derived from an EMBL/GenBank/DDBJ whole genome shotgun (WGS) entry which is preliminary data.</text>
</comment>
<evidence type="ECO:0000256" key="6">
    <source>
        <dbReference type="ARBA" id="ARBA00074960"/>
    </source>
</evidence>
<dbReference type="GO" id="GO:0048731">
    <property type="term" value="P:system development"/>
    <property type="evidence" value="ECO:0007669"/>
    <property type="project" value="UniProtKB-ARBA"/>
</dbReference>
<dbReference type="SMART" id="SM00709">
    <property type="entry name" value="Zpr1"/>
    <property type="match status" value="2"/>
</dbReference>
<feature type="domain" description="Zinc finger ZPR1-type" evidence="7">
    <location>
        <begin position="36"/>
        <end position="194"/>
    </location>
</feature>
<dbReference type="AlphaFoldDB" id="A0ABD2BRR4"/>
<keyword evidence="5" id="KW-0862">Zinc</keyword>
<dbReference type="InterPro" id="IPR042451">
    <property type="entry name" value="ZPR1_A/B_dom"/>
</dbReference>
<dbReference type="GO" id="GO:0008270">
    <property type="term" value="F:zinc ion binding"/>
    <property type="evidence" value="ECO:0007669"/>
    <property type="project" value="UniProtKB-KW"/>
</dbReference>
<keyword evidence="9" id="KW-1185">Reference proteome</keyword>
<sequence>MAANEREAEPTGTTFKPLFRNLMADDPEPEATEIESLCVNCGKNGITRLLLTKIPHYKDVLVISFDCENCGYQNNEIQSGSKISEKGIKITLEVSSPRDLNRQVVKSDYTSVHLPQIDFEIPARSQKGEITTIEGIIDRSIEGLEQDQPRRREEYPETAEEIDKFLAKLKDLKIPSKPFTIIFKDVSGNCYVENPKAPLKDSGCKITYFNRSEEENRLLGIYNENNEALLTPIQDGEHTLEDIEGEVLSFPTNCPDCNSPCETNMKLTNIPHFKEVVIMATLCETCGHRTNEVKSSGGVEPHGVRIEVIITGKEDFTRDILKSETCYMEIPELELEVGPAALGGRFTTVEGIIAATKEQLSSSTAFTGDSTDAENVNRIQAFLSQLTEILEGNKTITLILDDPAGNSYIQTLSDDGPDDKLKITKYERNYEQNEELGINDMKVENY</sequence>
<evidence type="ECO:0000313" key="8">
    <source>
        <dbReference type="EMBL" id="KAL2735470.1"/>
    </source>
</evidence>
<organism evidence="8 9">
    <name type="scientific">Vespula squamosa</name>
    <name type="common">Southern yellow jacket</name>
    <name type="synonym">Wasp</name>
    <dbReference type="NCBI Taxonomy" id="30214"/>
    <lineage>
        <taxon>Eukaryota</taxon>
        <taxon>Metazoa</taxon>
        <taxon>Ecdysozoa</taxon>
        <taxon>Arthropoda</taxon>
        <taxon>Hexapoda</taxon>
        <taxon>Insecta</taxon>
        <taxon>Pterygota</taxon>
        <taxon>Neoptera</taxon>
        <taxon>Endopterygota</taxon>
        <taxon>Hymenoptera</taxon>
        <taxon>Apocrita</taxon>
        <taxon>Aculeata</taxon>
        <taxon>Vespoidea</taxon>
        <taxon>Vespidae</taxon>
        <taxon>Vespinae</taxon>
        <taxon>Vespula</taxon>
    </lineage>
</organism>
<dbReference type="InterPro" id="IPR040141">
    <property type="entry name" value="ZPR1"/>
</dbReference>